<dbReference type="GeneID" id="35655941"/>
<accession>A0A2I6SS92</accession>
<protein>
    <submittedName>
        <fullName evidence="1">Hypothetical chloroplast RF68</fullName>
    </submittedName>
</protein>
<keyword evidence="1" id="KW-0150">Chloroplast</keyword>
<evidence type="ECO:0000313" key="1">
    <source>
        <dbReference type="EMBL" id="AUO29308.1"/>
    </source>
</evidence>
<keyword evidence="1" id="KW-0934">Plastid</keyword>
<gene>
    <name evidence="1" type="primary">ycf68</name>
</gene>
<name>A0A2I6SS92_9ERIC</name>
<proteinExistence type="predicted"/>
<sequence length="19" mass="1903">MAYSSCSNRGLKPNSSSGG</sequence>
<reference evidence="1" key="1">
    <citation type="submission" date="2017-09" db="EMBL/GenBank/DDBJ databases">
        <title>The complete chloroplast genome of an evergreen species Camellia japonica.</title>
        <authorList>
            <person name="Li W."/>
        </authorList>
    </citation>
    <scope>NUCLEOTIDE SEQUENCE</scope>
    <source>
        <strain evidence="1">S288C</strain>
    </source>
</reference>
<dbReference type="EMBL" id="MF850254">
    <property type="protein sequence ID" value="AUO29308.1"/>
    <property type="molecule type" value="Genomic_DNA"/>
</dbReference>
<dbReference type="AlphaFoldDB" id="A0A2I6SS92"/>
<dbReference type="RefSeq" id="YP_009457992.1">
    <property type="nucleotide sequence ID" value="NC_036830.1"/>
</dbReference>
<organism evidence="1">
    <name type="scientific">Camellia japonica</name>
    <dbReference type="NCBI Taxonomy" id="4443"/>
    <lineage>
        <taxon>Eukaryota</taxon>
        <taxon>Viridiplantae</taxon>
        <taxon>Streptophyta</taxon>
        <taxon>Embryophyta</taxon>
        <taxon>Tracheophyta</taxon>
        <taxon>Spermatophyta</taxon>
        <taxon>Magnoliopsida</taxon>
        <taxon>eudicotyledons</taxon>
        <taxon>Gunneridae</taxon>
        <taxon>Pentapetalae</taxon>
        <taxon>asterids</taxon>
        <taxon>Ericales</taxon>
        <taxon>Theaceae</taxon>
        <taxon>Camellia</taxon>
    </lineage>
</organism>
<geneLocation type="chloroplast" evidence="1"/>